<dbReference type="PANTHER" id="PTHR10853">
    <property type="entry name" value="PELOTA"/>
    <property type="match status" value="1"/>
</dbReference>
<dbReference type="InterPro" id="IPR058547">
    <property type="entry name" value="Pelota_N"/>
</dbReference>
<comment type="caution">
    <text evidence="9">The sequence shown here is derived from an EMBL/GenBank/DDBJ whole genome shotgun (WGS) entry which is preliminary data.</text>
</comment>
<keyword evidence="5 6" id="KW-0479">Metal-binding</keyword>
<feature type="domain" description="eRF1/Pelota-like N-terminal" evidence="8">
    <location>
        <begin position="1"/>
        <end position="130"/>
    </location>
</feature>
<dbReference type="GO" id="GO:0070651">
    <property type="term" value="P:nonfunctional rRNA decay"/>
    <property type="evidence" value="ECO:0007669"/>
    <property type="project" value="TreeGrafter"/>
</dbReference>
<dbReference type="SUPFAM" id="SSF53137">
    <property type="entry name" value="Translational machinery components"/>
    <property type="match status" value="1"/>
</dbReference>
<comment type="similarity">
    <text evidence="3 6">Belongs to the eukaryotic release factor 1 family. Pelota subfamily.</text>
</comment>
<comment type="cofactor">
    <cofactor evidence="1 6">
        <name>a divalent metal cation</name>
        <dbReference type="ChEBI" id="CHEBI:60240"/>
    </cofactor>
</comment>
<dbReference type="InterPro" id="IPR005141">
    <property type="entry name" value="eRF1_2"/>
</dbReference>
<evidence type="ECO:0000256" key="6">
    <source>
        <dbReference type="RuleBase" id="RU362019"/>
    </source>
</evidence>
<dbReference type="GO" id="GO:0070966">
    <property type="term" value="P:nuclear-transcribed mRNA catabolic process, no-go decay"/>
    <property type="evidence" value="ECO:0007669"/>
    <property type="project" value="InterPro"/>
</dbReference>
<dbReference type="InterPro" id="IPR005140">
    <property type="entry name" value="eRF1_Pelota-like_N"/>
</dbReference>
<evidence type="ECO:0000256" key="3">
    <source>
        <dbReference type="ARBA" id="ARBA00009504"/>
    </source>
</evidence>
<dbReference type="SMART" id="SM01194">
    <property type="entry name" value="eRF1_1"/>
    <property type="match status" value="1"/>
</dbReference>
<evidence type="ECO:0000313" key="9">
    <source>
        <dbReference type="EMBL" id="CAG9323031.1"/>
    </source>
</evidence>
<evidence type="ECO:0000313" key="10">
    <source>
        <dbReference type="Proteomes" id="UP001162131"/>
    </source>
</evidence>
<dbReference type="SUPFAM" id="SSF55315">
    <property type="entry name" value="L30e-like"/>
    <property type="match status" value="1"/>
</dbReference>
<dbReference type="Pfam" id="PF26356">
    <property type="entry name" value="Pelota_N"/>
    <property type="match status" value="1"/>
</dbReference>
<dbReference type="GO" id="GO:0032790">
    <property type="term" value="P:ribosome disassembly"/>
    <property type="evidence" value="ECO:0007669"/>
    <property type="project" value="TreeGrafter"/>
</dbReference>
<comment type="subcellular location">
    <subcellularLocation>
        <location evidence="2 6">Cytoplasm</location>
    </subcellularLocation>
</comment>
<proteinExistence type="inferred from homology"/>
<dbReference type="EMBL" id="CAJZBQ010000033">
    <property type="protein sequence ID" value="CAG9323031.1"/>
    <property type="molecule type" value="Genomic_DNA"/>
</dbReference>
<dbReference type="InterPro" id="IPR005142">
    <property type="entry name" value="eRF1_3"/>
</dbReference>
<dbReference type="Pfam" id="PF03465">
    <property type="entry name" value="eRF1_3"/>
    <property type="match status" value="1"/>
</dbReference>
<dbReference type="Pfam" id="PF03464">
    <property type="entry name" value="eRF1_2"/>
    <property type="match status" value="1"/>
</dbReference>
<dbReference type="GO" id="GO:0005737">
    <property type="term" value="C:cytoplasm"/>
    <property type="evidence" value="ECO:0007669"/>
    <property type="project" value="UniProtKB-SubCell"/>
</dbReference>
<dbReference type="FunFam" id="2.30.30.870:FF:000001">
    <property type="entry name" value="Protein pelota homolog"/>
    <property type="match status" value="1"/>
</dbReference>
<evidence type="ECO:0000256" key="4">
    <source>
        <dbReference type="ARBA" id="ARBA00022490"/>
    </source>
</evidence>
<organism evidence="9 10">
    <name type="scientific">Blepharisma stoltei</name>
    <dbReference type="NCBI Taxonomy" id="1481888"/>
    <lineage>
        <taxon>Eukaryota</taxon>
        <taxon>Sar</taxon>
        <taxon>Alveolata</taxon>
        <taxon>Ciliophora</taxon>
        <taxon>Postciliodesmatophora</taxon>
        <taxon>Heterotrichea</taxon>
        <taxon>Heterotrichida</taxon>
        <taxon>Blepharismidae</taxon>
        <taxon>Blepharisma</taxon>
    </lineage>
</organism>
<gene>
    <name evidence="9" type="ORF">BSTOLATCC_MIC32936</name>
</gene>
<keyword evidence="4 6" id="KW-0963">Cytoplasm</keyword>
<dbReference type="GO" id="GO:0046872">
    <property type="term" value="F:metal ion binding"/>
    <property type="evidence" value="ECO:0007669"/>
    <property type="project" value="UniProtKB-KW"/>
</dbReference>
<keyword evidence="10" id="KW-1185">Reference proteome</keyword>
<accession>A0AAU9JBH9</accession>
<feature type="region of interest" description="Disordered" evidence="7">
    <location>
        <begin position="369"/>
        <end position="406"/>
    </location>
</feature>
<dbReference type="PANTHER" id="PTHR10853:SF0">
    <property type="entry name" value="PROTEIN PELOTA HOMOLOG"/>
    <property type="match status" value="1"/>
</dbReference>
<evidence type="ECO:0000256" key="5">
    <source>
        <dbReference type="ARBA" id="ARBA00022723"/>
    </source>
</evidence>
<evidence type="ECO:0000256" key="2">
    <source>
        <dbReference type="ARBA" id="ARBA00004496"/>
    </source>
</evidence>
<dbReference type="GO" id="GO:0071025">
    <property type="term" value="P:RNA surveillance"/>
    <property type="evidence" value="ECO:0007669"/>
    <property type="project" value="InterPro"/>
</dbReference>
<name>A0AAU9JBH9_9CILI</name>
<protein>
    <recommendedName>
        <fullName evidence="6">Protein pelota homolog</fullName>
    </recommendedName>
</protein>
<evidence type="ECO:0000259" key="8">
    <source>
        <dbReference type="SMART" id="SM01194"/>
    </source>
</evidence>
<dbReference type="InterPro" id="IPR042226">
    <property type="entry name" value="eFR1_2_sf"/>
</dbReference>
<dbReference type="Gene3D" id="3.30.420.60">
    <property type="entry name" value="eRF1 domain 2"/>
    <property type="match status" value="1"/>
</dbReference>
<dbReference type="SUPFAM" id="SSF159065">
    <property type="entry name" value="Dom34/Pelota N-terminal domain-like"/>
    <property type="match status" value="1"/>
</dbReference>
<dbReference type="InterPro" id="IPR004405">
    <property type="entry name" value="TF_pelota"/>
</dbReference>
<dbReference type="NCBIfam" id="TIGR00111">
    <property type="entry name" value="pelota"/>
    <property type="match status" value="1"/>
</dbReference>
<evidence type="ECO:0000256" key="1">
    <source>
        <dbReference type="ARBA" id="ARBA00001968"/>
    </source>
</evidence>
<dbReference type="Proteomes" id="UP001162131">
    <property type="component" value="Unassembled WGS sequence"/>
</dbReference>
<comment type="function">
    <text evidence="6">Component of the Pelota-HBS1L complex, a complex that recognizes stalled ribosomes and triggers the No-Go Decay (NGD) pathway. In the Pelota-HBS1L complex, pelo recognizes ribosomes stalled at the 3' end of an mRNA and engages stalled ribosomes by destabilizing mRNA in the mRNA channel.</text>
</comment>
<dbReference type="InterPro" id="IPR038069">
    <property type="entry name" value="Pelota/DOM34_N"/>
</dbReference>
<sequence length="406" mass="45753">MKILNQNLVKGGQGSITVKMDVPDDMWHIYNIINNGDAIKATTLRKIKEESKTGSVVTTKKKISLLLRIRNVDYDPEGPTLRISGQCISENQYLQLGQHHTFDLQLHIPFTLIKRQWDALHIDRIKEASNPATHCEVAALVMEEGLAHLCLITNTATIIKSKIETQIPRKRKGASGHDKALEKFFEKCNQGIAQHINFDVVRCILIASPGFVKDQFVNYLEQEKPQWYSPNKIMLTHASSGEKQALDESLSDPKVKEMLSNTEFSQDLQYLEEFFRVLSVDPNSAVYSLADVQLAARMQAINVLLVSDAILRNFKQLSVRQSIAEISEDVKAHGGSVRVISSLHVAGEKLKQLSGIAALLRFPIYGIGSEEEESQDEEEKVPEEEEEMKIDLEELGLDEEEDEDFL</sequence>
<dbReference type="Gene3D" id="2.30.30.870">
    <property type="entry name" value="Pelota, domain A"/>
    <property type="match status" value="1"/>
</dbReference>
<evidence type="ECO:0000256" key="7">
    <source>
        <dbReference type="SAM" id="MobiDB-lite"/>
    </source>
</evidence>
<reference evidence="9" key="1">
    <citation type="submission" date="2021-09" db="EMBL/GenBank/DDBJ databases">
        <authorList>
            <consortium name="AG Swart"/>
            <person name="Singh M."/>
            <person name="Singh A."/>
            <person name="Seah K."/>
            <person name="Emmerich C."/>
        </authorList>
    </citation>
    <scope>NUCLEOTIDE SEQUENCE</scope>
    <source>
        <strain evidence="9">ATCC30299</strain>
    </source>
</reference>
<dbReference type="InterPro" id="IPR029064">
    <property type="entry name" value="Ribosomal_eL30-like_sf"/>
</dbReference>
<dbReference type="GO" id="GO:0070481">
    <property type="term" value="P:nuclear-transcribed mRNA catabolic process, non-stop decay"/>
    <property type="evidence" value="ECO:0007669"/>
    <property type="project" value="InterPro"/>
</dbReference>
<dbReference type="AlphaFoldDB" id="A0AAU9JBH9"/>
<dbReference type="Gene3D" id="3.30.1330.30">
    <property type="match status" value="1"/>
</dbReference>